<accession>X0TBZ6</accession>
<feature type="non-terminal residue" evidence="2">
    <location>
        <position position="88"/>
    </location>
</feature>
<feature type="non-terminal residue" evidence="2">
    <location>
        <position position="1"/>
    </location>
</feature>
<dbReference type="SUPFAM" id="SSF64496">
    <property type="entry name" value="DNA-binding domain of intron-encoded endonucleases"/>
    <property type="match status" value="1"/>
</dbReference>
<feature type="domain" description="Nuclease associated modular" evidence="1">
    <location>
        <begin position="9"/>
        <end position="31"/>
    </location>
</feature>
<gene>
    <name evidence="2" type="ORF">S01H1_24120</name>
</gene>
<organism evidence="2">
    <name type="scientific">marine sediment metagenome</name>
    <dbReference type="NCBI Taxonomy" id="412755"/>
    <lineage>
        <taxon>unclassified sequences</taxon>
        <taxon>metagenomes</taxon>
        <taxon>ecological metagenomes</taxon>
    </lineage>
</organism>
<dbReference type="GO" id="GO:0003677">
    <property type="term" value="F:DNA binding"/>
    <property type="evidence" value="ECO:0007669"/>
    <property type="project" value="InterPro"/>
</dbReference>
<dbReference type="EMBL" id="BARS01014198">
    <property type="protein sequence ID" value="GAF91008.1"/>
    <property type="molecule type" value="Genomic_DNA"/>
</dbReference>
<comment type="caution">
    <text evidence="2">The sequence shown here is derived from an EMBL/GenBank/DDBJ whole genome shotgun (WGS) entry which is preliminary data.</text>
</comment>
<reference evidence="2" key="1">
    <citation type="journal article" date="2014" name="Front. Microbiol.">
        <title>High frequency of phylogenetically diverse reductive dehalogenase-homologous genes in deep subseafloor sedimentary metagenomes.</title>
        <authorList>
            <person name="Kawai M."/>
            <person name="Futagami T."/>
            <person name="Toyoda A."/>
            <person name="Takaki Y."/>
            <person name="Nishi S."/>
            <person name="Hori S."/>
            <person name="Arai W."/>
            <person name="Tsubouchi T."/>
            <person name="Morono Y."/>
            <person name="Uchiyama I."/>
            <person name="Ito T."/>
            <person name="Fujiyama A."/>
            <person name="Inagaki F."/>
            <person name="Takami H."/>
        </authorList>
    </citation>
    <scope>NUCLEOTIDE SEQUENCE</scope>
    <source>
        <strain evidence="2">Expedition CK06-06</strain>
    </source>
</reference>
<proteinExistence type="predicted"/>
<dbReference type="Pfam" id="PF07460">
    <property type="entry name" value="NUMOD3"/>
    <property type="match status" value="1"/>
</dbReference>
<name>X0TBZ6_9ZZZZ</name>
<evidence type="ECO:0000313" key="2">
    <source>
        <dbReference type="EMBL" id="GAF91008.1"/>
    </source>
</evidence>
<dbReference type="AlphaFoldDB" id="X0TBZ6"/>
<sequence length="88" mass="10176">SKVYLQKISNAGEKHPLYGIGHSLKSRKKMSLSRMGPKNHRYGTKLPEWHKQKLLEGLKKVKRGTYKEIYGEKKAKEIKNKISQARKG</sequence>
<protein>
    <recommendedName>
        <fullName evidence="1">Nuclease associated modular domain-containing protein</fullName>
    </recommendedName>
</protein>
<evidence type="ECO:0000259" key="1">
    <source>
        <dbReference type="Pfam" id="PF07460"/>
    </source>
</evidence>
<dbReference type="InterPro" id="IPR003611">
    <property type="entry name" value="NUMOD3"/>
</dbReference>